<feature type="signal peptide" evidence="2">
    <location>
        <begin position="1"/>
        <end position="22"/>
    </location>
</feature>
<dbReference type="Proteomes" id="UP000600946">
    <property type="component" value="Unassembled WGS sequence"/>
</dbReference>
<dbReference type="EMBL" id="BMUU01000006">
    <property type="protein sequence ID" value="GGY40980.1"/>
    <property type="molecule type" value="Genomic_DNA"/>
</dbReference>
<reference evidence="4" key="1">
    <citation type="journal article" date="2019" name="Int. J. Syst. Evol. Microbiol.">
        <title>The Global Catalogue of Microorganisms (GCM) 10K type strain sequencing project: providing services to taxonomists for standard genome sequencing and annotation.</title>
        <authorList>
            <consortium name="The Broad Institute Genomics Platform"/>
            <consortium name="The Broad Institute Genome Sequencing Center for Infectious Disease"/>
            <person name="Wu L."/>
            <person name="Ma J."/>
        </authorList>
    </citation>
    <scope>NUCLEOTIDE SEQUENCE [LARGE SCALE GENOMIC DNA]</scope>
    <source>
        <strain evidence="4">JCM 4594</strain>
    </source>
</reference>
<sequence>MAVRRHTIPLALVAAAASLALTACDGGAGGGSAAPSGKDSSASHATGPAGKGSPSAGAGPGASGASTGRPASSAGGTSTDSGRDASGDAYAYKHLCTAGQLALSAQVLDSDPDQYVVAVTNRGQAACGISSYYPLVALGPKNAADRSKSIHPLVPSGLGGAPAIPVYAGHTVYAVLDTDPGGAKGGNGGIDEISVLADERFPNAEMHSFPMDEGATVTRHPKLGLYRDTVRDAVTSMRSADIAAG</sequence>
<accession>A0ABQ3A9P6</accession>
<comment type="caution">
    <text evidence="3">The sequence shown here is derived from an EMBL/GenBank/DDBJ whole genome shotgun (WGS) entry which is preliminary data.</text>
</comment>
<evidence type="ECO:0000256" key="1">
    <source>
        <dbReference type="SAM" id="MobiDB-lite"/>
    </source>
</evidence>
<dbReference type="RefSeq" id="WP_190027773.1">
    <property type="nucleotide sequence ID" value="NZ_BMUU01000006.1"/>
</dbReference>
<name>A0ABQ3A9P6_9ACTN</name>
<evidence type="ECO:0000313" key="4">
    <source>
        <dbReference type="Proteomes" id="UP000600946"/>
    </source>
</evidence>
<protein>
    <recommendedName>
        <fullName evidence="5">DUF4232 domain-containing protein</fullName>
    </recommendedName>
</protein>
<keyword evidence="4" id="KW-1185">Reference proteome</keyword>
<evidence type="ECO:0008006" key="5">
    <source>
        <dbReference type="Google" id="ProtNLM"/>
    </source>
</evidence>
<evidence type="ECO:0000256" key="2">
    <source>
        <dbReference type="SAM" id="SignalP"/>
    </source>
</evidence>
<gene>
    <name evidence="3" type="ORF">GCM10010326_38880</name>
</gene>
<dbReference type="PROSITE" id="PS51257">
    <property type="entry name" value="PROKAR_LIPOPROTEIN"/>
    <property type="match status" value="1"/>
</dbReference>
<proteinExistence type="predicted"/>
<evidence type="ECO:0000313" key="3">
    <source>
        <dbReference type="EMBL" id="GGY40980.1"/>
    </source>
</evidence>
<dbReference type="GeneID" id="96291831"/>
<keyword evidence="2" id="KW-0732">Signal</keyword>
<organism evidence="3 4">
    <name type="scientific">Streptomyces xanthochromogenes</name>
    <dbReference type="NCBI Taxonomy" id="67384"/>
    <lineage>
        <taxon>Bacteria</taxon>
        <taxon>Bacillati</taxon>
        <taxon>Actinomycetota</taxon>
        <taxon>Actinomycetes</taxon>
        <taxon>Kitasatosporales</taxon>
        <taxon>Streptomycetaceae</taxon>
        <taxon>Streptomyces</taxon>
    </lineage>
</organism>
<feature type="region of interest" description="Disordered" evidence="1">
    <location>
        <begin position="30"/>
        <end position="83"/>
    </location>
</feature>
<feature type="chain" id="PRO_5046494760" description="DUF4232 domain-containing protein" evidence="2">
    <location>
        <begin position="23"/>
        <end position="245"/>
    </location>
</feature>
<feature type="compositionally biased region" description="Low complexity" evidence="1">
    <location>
        <begin position="33"/>
        <end position="80"/>
    </location>
</feature>